<feature type="transmembrane region" description="Helical" evidence="6">
    <location>
        <begin position="231"/>
        <end position="259"/>
    </location>
</feature>
<evidence type="ECO:0000313" key="9">
    <source>
        <dbReference type="Proteomes" id="UP000001208"/>
    </source>
</evidence>
<evidence type="ECO:0000313" key="8">
    <source>
        <dbReference type="EMBL" id="ACF13127.1"/>
    </source>
</evidence>
<dbReference type="KEGG" id="cts:Ctha_0658"/>
<sequence>MHKIFIIIQKEYLERIRSKGFLFSTLLIPLFLASSILIPIVVADGSSASSKVIIAFDDRTGHLQTSFMNSLSTEEDILIFPVKVIGDAGELQLRQDLERRALSGYLRVEKVDGKYSAFYTSQSSVDPRLKKLLKQALKDAILTLTLKSIGLSETQIRQFQEPLELKTFRLTDGESNENSAEAQLLISYLMVFLIYGTTLIYGLQVMNAVIDEKSSRVMEILISSVKPYQLMVGKILGVGLVALTQYFIWILAGLLFLFPGLAQLSQVLHTDFSLHFPPGLGFLFVVFFLMGYLIYASIYAAIGSVVEHSQDAQPLQTPVTLLIITPVLLLSFIMKTPDSIVSIMLSMVPFFSPILMIARMSLGYVPMWQVVGSLVLMSATIISITLAAAKIYRIGVLMYGKKPKLTEMLKWLRYS</sequence>
<dbReference type="Pfam" id="PF12698">
    <property type="entry name" value="ABC2_membrane_3"/>
    <property type="match status" value="1"/>
</dbReference>
<dbReference type="HOGENOM" id="CLU_046841_2_1_10"/>
<feature type="transmembrane region" description="Helical" evidence="6">
    <location>
        <begin position="370"/>
        <end position="392"/>
    </location>
</feature>
<dbReference type="GO" id="GO:0005886">
    <property type="term" value="C:plasma membrane"/>
    <property type="evidence" value="ECO:0007669"/>
    <property type="project" value="UniProtKB-SubCell"/>
</dbReference>
<proteinExistence type="predicted"/>
<feature type="domain" description="ABC-2 type transporter transmembrane" evidence="7">
    <location>
        <begin position="19"/>
        <end position="389"/>
    </location>
</feature>
<dbReference type="InterPro" id="IPR013525">
    <property type="entry name" value="ABC2_TM"/>
</dbReference>
<keyword evidence="3 6" id="KW-0812">Transmembrane</keyword>
<accession>B3QVS0</accession>
<feature type="transmembrane region" description="Helical" evidence="6">
    <location>
        <begin position="185"/>
        <end position="210"/>
    </location>
</feature>
<dbReference type="eggNOG" id="COG1668">
    <property type="taxonomic scope" value="Bacteria"/>
</dbReference>
<protein>
    <recommendedName>
        <fullName evidence="7">ABC-2 type transporter transmembrane domain-containing protein</fullName>
    </recommendedName>
</protein>
<gene>
    <name evidence="8" type="ordered locus">Ctha_0658</name>
</gene>
<evidence type="ECO:0000256" key="3">
    <source>
        <dbReference type="ARBA" id="ARBA00022692"/>
    </source>
</evidence>
<evidence type="ECO:0000256" key="2">
    <source>
        <dbReference type="ARBA" id="ARBA00022475"/>
    </source>
</evidence>
<dbReference type="GO" id="GO:0140359">
    <property type="term" value="F:ABC-type transporter activity"/>
    <property type="evidence" value="ECO:0007669"/>
    <property type="project" value="InterPro"/>
</dbReference>
<feature type="transmembrane region" description="Helical" evidence="6">
    <location>
        <begin position="21"/>
        <end position="42"/>
    </location>
</feature>
<feature type="transmembrane region" description="Helical" evidence="6">
    <location>
        <begin position="314"/>
        <end position="334"/>
    </location>
</feature>
<organism evidence="8 9">
    <name type="scientific">Chloroherpeton thalassium (strain ATCC 35110 / GB-78)</name>
    <dbReference type="NCBI Taxonomy" id="517418"/>
    <lineage>
        <taxon>Bacteria</taxon>
        <taxon>Pseudomonadati</taxon>
        <taxon>Chlorobiota</taxon>
        <taxon>Chlorobiia</taxon>
        <taxon>Chlorobiales</taxon>
        <taxon>Chloroherpetonaceae</taxon>
        <taxon>Chloroherpeton</taxon>
    </lineage>
</organism>
<dbReference type="STRING" id="517418.Ctha_0658"/>
<reference evidence="8 9" key="1">
    <citation type="submission" date="2008-06" db="EMBL/GenBank/DDBJ databases">
        <title>Complete sequence of Chloroherpeton thalassium ATCC 35110.</title>
        <authorList>
            <consortium name="US DOE Joint Genome Institute"/>
            <person name="Lucas S."/>
            <person name="Copeland A."/>
            <person name="Lapidus A."/>
            <person name="Glavina del Rio T."/>
            <person name="Dalin E."/>
            <person name="Tice H."/>
            <person name="Bruce D."/>
            <person name="Goodwin L."/>
            <person name="Pitluck S."/>
            <person name="Schmutz J."/>
            <person name="Larimer F."/>
            <person name="Land M."/>
            <person name="Hauser L."/>
            <person name="Kyrpides N."/>
            <person name="Mikhailova N."/>
            <person name="Liu Z."/>
            <person name="Li T."/>
            <person name="Zhao F."/>
            <person name="Overmann J."/>
            <person name="Bryant D.A."/>
            <person name="Richardson P."/>
        </authorList>
    </citation>
    <scope>NUCLEOTIDE SEQUENCE [LARGE SCALE GENOMIC DNA]</scope>
    <source>
        <strain evidence="9">ATCC 35110 / GB-78</strain>
    </source>
</reference>
<dbReference type="PANTHER" id="PTHR30294">
    <property type="entry name" value="MEMBRANE COMPONENT OF ABC TRANSPORTER YHHJ-RELATED"/>
    <property type="match status" value="1"/>
</dbReference>
<evidence type="ECO:0000256" key="5">
    <source>
        <dbReference type="ARBA" id="ARBA00023136"/>
    </source>
</evidence>
<comment type="subcellular location">
    <subcellularLocation>
        <location evidence="1">Cell membrane</location>
        <topology evidence="1">Multi-pass membrane protein</topology>
    </subcellularLocation>
</comment>
<keyword evidence="9" id="KW-1185">Reference proteome</keyword>
<dbReference type="AlphaFoldDB" id="B3QVS0"/>
<dbReference type="InterPro" id="IPR051449">
    <property type="entry name" value="ABC-2_transporter_component"/>
</dbReference>
<dbReference type="PANTHER" id="PTHR30294:SF29">
    <property type="entry name" value="MULTIDRUG ABC TRANSPORTER PERMEASE YBHS-RELATED"/>
    <property type="match status" value="1"/>
</dbReference>
<feature type="transmembrane region" description="Helical" evidence="6">
    <location>
        <begin position="340"/>
        <end position="358"/>
    </location>
</feature>
<dbReference type="Proteomes" id="UP000001208">
    <property type="component" value="Chromosome"/>
</dbReference>
<evidence type="ECO:0000256" key="4">
    <source>
        <dbReference type="ARBA" id="ARBA00022989"/>
    </source>
</evidence>
<keyword evidence="2" id="KW-1003">Cell membrane</keyword>
<keyword evidence="4 6" id="KW-1133">Transmembrane helix</keyword>
<name>B3QVS0_CHLT3</name>
<evidence type="ECO:0000259" key="7">
    <source>
        <dbReference type="Pfam" id="PF12698"/>
    </source>
</evidence>
<feature type="transmembrane region" description="Helical" evidence="6">
    <location>
        <begin position="279"/>
        <end position="302"/>
    </location>
</feature>
<dbReference type="OrthoDB" id="9768837at2"/>
<dbReference type="EMBL" id="CP001100">
    <property type="protein sequence ID" value="ACF13127.1"/>
    <property type="molecule type" value="Genomic_DNA"/>
</dbReference>
<evidence type="ECO:0000256" key="1">
    <source>
        <dbReference type="ARBA" id="ARBA00004651"/>
    </source>
</evidence>
<evidence type="ECO:0000256" key="6">
    <source>
        <dbReference type="SAM" id="Phobius"/>
    </source>
</evidence>
<keyword evidence="5 6" id="KW-0472">Membrane</keyword>
<dbReference type="RefSeq" id="WP_012499211.1">
    <property type="nucleotide sequence ID" value="NC_011026.1"/>
</dbReference>